<evidence type="ECO:0000313" key="2">
    <source>
        <dbReference type="Proteomes" id="UP001054945"/>
    </source>
</evidence>
<name>A0AAV4VDH1_CAEEX</name>
<dbReference type="AlphaFoldDB" id="A0AAV4VDH1"/>
<protein>
    <submittedName>
        <fullName evidence="1">Uncharacterized protein</fullName>
    </submittedName>
</protein>
<reference evidence="1 2" key="1">
    <citation type="submission" date="2021-06" db="EMBL/GenBank/DDBJ databases">
        <title>Caerostris extrusa draft genome.</title>
        <authorList>
            <person name="Kono N."/>
            <person name="Arakawa K."/>
        </authorList>
    </citation>
    <scope>NUCLEOTIDE SEQUENCE [LARGE SCALE GENOMIC DNA]</scope>
</reference>
<accession>A0AAV4VDH1</accession>
<dbReference type="Proteomes" id="UP001054945">
    <property type="component" value="Unassembled WGS sequence"/>
</dbReference>
<comment type="caution">
    <text evidence="1">The sequence shown here is derived from an EMBL/GenBank/DDBJ whole genome shotgun (WGS) entry which is preliminary data.</text>
</comment>
<organism evidence="1 2">
    <name type="scientific">Caerostris extrusa</name>
    <name type="common">Bark spider</name>
    <name type="synonym">Caerostris bankana</name>
    <dbReference type="NCBI Taxonomy" id="172846"/>
    <lineage>
        <taxon>Eukaryota</taxon>
        <taxon>Metazoa</taxon>
        <taxon>Ecdysozoa</taxon>
        <taxon>Arthropoda</taxon>
        <taxon>Chelicerata</taxon>
        <taxon>Arachnida</taxon>
        <taxon>Araneae</taxon>
        <taxon>Araneomorphae</taxon>
        <taxon>Entelegynae</taxon>
        <taxon>Araneoidea</taxon>
        <taxon>Araneidae</taxon>
        <taxon>Caerostris</taxon>
    </lineage>
</organism>
<dbReference type="EMBL" id="BPLR01014332">
    <property type="protein sequence ID" value="GIY68138.1"/>
    <property type="molecule type" value="Genomic_DNA"/>
</dbReference>
<proteinExistence type="predicted"/>
<keyword evidence="2" id="KW-1185">Reference proteome</keyword>
<gene>
    <name evidence="1" type="ORF">CEXT_660101</name>
</gene>
<sequence length="108" mass="11593">MSKSSPLIIVTAYVLQILKFSLQIVYISPPTSILPLKGLKPNKIEFQARNVSLADPPQPPTILGYEEGTPLRVGQLRTFNCVALGATRPQPSSGTEATGRYAIIPGGM</sequence>
<evidence type="ECO:0000313" key="1">
    <source>
        <dbReference type="EMBL" id="GIY68138.1"/>
    </source>
</evidence>